<keyword evidence="2" id="KW-1134">Transmembrane beta strand</keyword>
<dbReference type="NCBIfam" id="TIGR01845">
    <property type="entry name" value="outer_NodT"/>
    <property type="match status" value="1"/>
</dbReference>
<dbReference type="Pfam" id="PF02321">
    <property type="entry name" value="OEP"/>
    <property type="match status" value="2"/>
</dbReference>
<evidence type="ECO:0000256" key="1">
    <source>
        <dbReference type="ARBA" id="ARBA00007613"/>
    </source>
</evidence>
<comment type="similarity">
    <text evidence="1 2">Belongs to the outer membrane factor (OMF) (TC 1.B.17) family.</text>
</comment>
<evidence type="ECO:0000313" key="4">
    <source>
        <dbReference type="EMBL" id="MEE1977968.1"/>
    </source>
</evidence>
<dbReference type="Proteomes" id="UP001356308">
    <property type="component" value="Unassembled WGS sequence"/>
</dbReference>
<dbReference type="RefSeq" id="WP_272652648.1">
    <property type="nucleotide sequence ID" value="NZ_JAZDDG010000009.1"/>
</dbReference>
<protein>
    <submittedName>
        <fullName evidence="4">TolC family protein</fullName>
    </submittedName>
</protein>
<evidence type="ECO:0000256" key="2">
    <source>
        <dbReference type="RuleBase" id="RU362097"/>
    </source>
</evidence>
<dbReference type="Gene3D" id="1.20.1600.10">
    <property type="entry name" value="Outer membrane efflux proteins (OEP)"/>
    <property type="match status" value="1"/>
</dbReference>
<keyword evidence="2" id="KW-0564">Palmitate</keyword>
<dbReference type="InterPro" id="IPR003423">
    <property type="entry name" value="OMP_efflux"/>
</dbReference>
<keyword evidence="2" id="KW-0449">Lipoprotein</keyword>
<gene>
    <name evidence="4" type="ORF">V1I91_17960</name>
</gene>
<accession>A0ABU7IYP9</accession>
<comment type="subcellular location">
    <subcellularLocation>
        <location evidence="2">Cell membrane</location>
        <topology evidence="2">Lipid-anchor</topology>
    </subcellularLocation>
</comment>
<keyword evidence="2" id="KW-0812">Transmembrane</keyword>
<dbReference type="SUPFAM" id="SSF56954">
    <property type="entry name" value="Outer membrane efflux proteins (OEP)"/>
    <property type="match status" value="1"/>
</dbReference>
<dbReference type="Gene3D" id="2.20.200.10">
    <property type="entry name" value="Outer membrane efflux proteins (OEP)"/>
    <property type="match status" value="1"/>
</dbReference>
<organism evidence="4 5">
    <name type="scientific">Maribacter cobaltidurans</name>
    <dbReference type="NCBI Taxonomy" id="1178778"/>
    <lineage>
        <taxon>Bacteria</taxon>
        <taxon>Pseudomonadati</taxon>
        <taxon>Bacteroidota</taxon>
        <taxon>Flavobacteriia</taxon>
        <taxon>Flavobacteriales</taxon>
        <taxon>Flavobacteriaceae</taxon>
        <taxon>Maribacter</taxon>
    </lineage>
</organism>
<proteinExistence type="inferred from homology"/>
<dbReference type="InterPro" id="IPR010131">
    <property type="entry name" value="MdtP/NodT-like"/>
</dbReference>
<dbReference type="PANTHER" id="PTHR30203:SF30">
    <property type="entry name" value="OUTER MEMBRANE PROTEIN-RELATED"/>
    <property type="match status" value="1"/>
</dbReference>
<feature type="coiled-coil region" evidence="3">
    <location>
        <begin position="365"/>
        <end position="392"/>
    </location>
</feature>
<keyword evidence="5" id="KW-1185">Reference proteome</keyword>
<evidence type="ECO:0000313" key="5">
    <source>
        <dbReference type="Proteomes" id="UP001356308"/>
    </source>
</evidence>
<dbReference type="PANTHER" id="PTHR30203">
    <property type="entry name" value="OUTER MEMBRANE CATION EFFLUX PROTEIN"/>
    <property type="match status" value="1"/>
</dbReference>
<name>A0ABU7IYP9_9FLAO</name>
<reference evidence="4 5" key="1">
    <citation type="submission" date="2024-01" db="EMBL/GenBank/DDBJ databases">
        <title>Maribacter spp. originated from different algae showed divergent polysaccharides utilization ability.</title>
        <authorList>
            <person name="Wang H."/>
            <person name="Wu Y."/>
        </authorList>
    </citation>
    <scope>NUCLEOTIDE SEQUENCE [LARGE SCALE GENOMIC DNA]</scope>
    <source>
        <strain evidence="4 5">PR1</strain>
    </source>
</reference>
<comment type="caution">
    <text evidence="4">The sequence shown here is derived from an EMBL/GenBank/DDBJ whole genome shotgun (WGS) entry which is preliminary data.</text>
</comment>
<sequence>MKYLTYITVITALFLVMFQGYSQIDSLQKWRWQASPQENAALFIGKDTITKTVQPLLGNKEWWTSFGYPELDSLIGLAIKNNIDVKIAQTKIEQARAQKRIAMSTLFPAIRLEPSFLRQELSGNRPNPFGGQLSRVNLNSFEMPLTLNYKLDIFGENIDQVKAGNLLTNANEEIKKEVILQVITEVAQNYFLLLQLDAEKNLLKDTEQTRIHNLEITTIRNGAGLVSQIDVLRARSELSSVQVQQKNNEKIRTEIELILALLTGADATNFTIAPTTIQFMPPEILLLDKDLIPMARPDLKAAKLRLESSEKLVQSQKKQLLPAFYLSGSYGYLSGDSSNLIEDDSKNWVAGITASLPIFEGGKKRSEIKLRKSELEENREKYNQQLLLSYQQIENSYAQLKWIHEQLLAQQEFVSAALDAASLTSERYRKGLVNYIDVVDAERQVLEAEQLSVQLFGQELIGRVTLIKALGLTP</sequence>
<evidence type="ECO:0000256" key="3">
    <source>
        <dbReference type="SAM" id="Coils"/>
    </source>
</evidence>
<keyword evidence="3" id="KW-0175">Coiled coil</keyword>
<dbReference type="EMBL" id="JAZDDG010000009">
    <property type="protein sequence ID" value="MEE1977968.1"/>
    <property type="molecule type" value="Genomic_DNA"/>
</dbReference>
<keyword evidence="2" id="KW-0472">Membrane</keyword>